<dbReference type="AlphaFoldDB" id="A0A9W7T0S3"/>
<name>A0A9W7T0S3_9PEZI</name>
<dbReference type="SMART" id="SM00535">
    <property type="entry name" value="RIBOc"/>
    <property type="match status" value="1"/>
</dbReference>
<evidence type="ECO:0000256" key="2">
    <source>
        <dbReference type="SAM" id="MobiDB-lite"/>
    </source>
</evidence>
<proteinExistence type="predicted"/>
<feature type="region of interest" description="Disordered" evidence="2">
    <location>
        <begin position="208"/>
        <end position="233"/>
    </location>
</feature>
<dbReference type="InterPro" id="IPR000999">
    <property type="entry name" value="RNase_III_dom"/>
</dbReference>
<protein>
    <submittedName>
        <fullName evidence="4">Ribonuclease III</fullName>
    </submittedName>
</protein>
<evidence type="ECO:0000256" key="1">
    <source>
        <dbReference type="ARBA" id="ARBA00022801"/>
    </source>
</evidence>
<accession>A0A9W7T0S3</accession>
<reference evidence="4 5" key="2">
    <citation type="journal article" date="2021" name="Curr. Genet.">
        <title>Genetic response to nitrogen starvation in the aggressive Eucalyptus foliar pathogen Teratosphaeria destructans.</title>
        <authorList>
            <person name="Havenga M."/>
            <person name="Wingfield B.D."/>
            <person name="Wingfield M.J."/>
            <person name="Dreyer L.L."/>
            <person name="Roets F."/>
            <person name="Aylward J."/>
        </authorList>
    </citation>
    <scope>NUCLEOTIDE SEQUENCE [LARGE SCALE GENOMIC DNA]</scope>
    <source>
        <strain evidence="4">CMW44962</strain>
    </source>
</reference>
<dbReference type="SUPFAM" id="SSF69065">
    <property type="entry name" value="RNase III domain-like"/>
    <property type="match status" value="1"/>
</dbReference>
<gene>
    <name evidence="4" type="ORF">Tdes44962_MAKER06811</name>
</gene>
<evidence type="ECO:0000313" key="5">
    <source>
        <dbReference type="Proteomes" id="UP001138500"/>
    </source>
</evidence>
<reference evidence="4 5" key="1">
    <citation type="journal article" date="2018" name="IMA Fungus">
        <title>IMA Genome-F 10: Nine draft genome sequences of Claviceps purpurea s.lat., including C. arundinis, C. humidiphila, and C. cf. spartinae, pseudomolecules for the pitch canker pathogen Fusarium circinatum, draft genome of Davidsoniella eucalypti, Grosmannia galeiformis, Quambalaria eucalypti, and Teratosphaeria destructans.</title>
        <authorList>
            <person name="Wingfield B.D."/>
            <person name="Liu M."/>
            <person name="Nguyen H.D."/>
            <person name="Lane F.A."/>
            <person name="Morgan S.W."/>
            <person name="De Vos L."/>
            <person name="Wilken P.M."/>
            <person name="Duong T.A."/>
            <person name="Aylward J."/>
            <person name="Coetzee M.P."/>
            <person name="Dadej K."/>
            <person name="De Beer Z.W."/>
            <person name="Findlay W."/>
            <person name="Havenga M."/>
            <person name="Kolarik M."/>
            <person name="Menzies J.G."/>
            <person name="Naidoo K."/>
            <person name="Pochopski O."/>
            <person name="Shoukouhi P."/>
            <person name="Santana Q.C."/>
            <person name="Seifert K.A."/>
            <person name="Soal N."/>
            <person name="Steenkamp E.T."/>
            <person name="Tatham C.T."/>
            <person name="van der Nest M.A."/>
            <person name="Wingfield M.J."/>
        </authorList>
    </citation>
    <scope>NUCLEOTIDE SEQUENCE [LARGE SCALE GENOMIC DNA]</scope>
    <source>
        <strain evidence="4">CMW44962</strain>
    </source>
</reference>
<evidence type="ECO:0000313" key="4">
    <source>
        <dbReference type="EMBL" id="KAH9845167.1"/>
    </source>
</evidence>
<sequence>MCTLITLSSSSRLTDKTSAYPYDTLGNYIFQKPHLLIEALYPYHGKPIRIGAKIAREGNQSLAWLGDSVLAVALKMPWYAGRQTRKYSTNHWFQRMTSNKHLAKLAVKHGIHRFCFPSGATMGYKALATTMEALIGAVYLDSGYDLGKVQVVMEAMGLGCPADARGPEIPVYGLTDLHDAGVDPQVSQSKSTSTATRSASEMRLLKATRQLRSSRSSPRRNRPSNQSKIRSMKRLRSIRKMTGYLRSAQVSSLKARMYRHALLKAVLLERAGSKLKG</sequence>
<dbReference type="GO" id="GO:0004525">
    <property type="term" value="F:ribonuclease III activity"/>
    <property type="evidence" value="ECO:0007669"/>
    <property type="project" value="InterPro"/>
</dbReference>
<dbReference type="Pfam" id="PF00636">
    <property type="entry name" value="Ribonuclease_3"/>
    <property type="match status" value="1"/>
</dbReference>
<keyword evidence="1" id="KW-0378">Hydrolase</keyword>
<dbReference type="GO" id="GO:0006396">
    <property type="term" value="P:RNA processing"/>
    <property type="evidence" value="ECO:0007669"/>
    <property type="project" value="InterPro"/>
</dbReference>
<evidence type="ECO:0000259" key="3">
    <source>
        <dbReference type="PROSITE" id="PS50142"/>
    </source>
</evidence>
<dbReference type="Gene3D" id="1.10.1520.10">
    <property type="entry name" value="Ribonuclease III domain"/>
    <property type="match status" value="1"/>
</dbReference>
<comment type="caution">
    <text evidence="4">The sequence shown here is derived from an EMBL/GenBank/DDBJ whole genome shotgun (WGS) entry which is preliminary data.</text>
</comment>
<feature type="domain" description="RNase III" evidence="3">
    <location>
        <begin position="96"/>
        <end position="143"/>
    </location>
</feature>
<dbReference type="PANTHER" id="PTHR14950:SF37">
    <property type="entry name" value="ENDORIBONUCLEASE DICER"/>
    <property type="match status" value="1"/>
</dbReference>
<dbReference type="OrthoDB" id="67027at2759"/>
<dbReference type="EMBL" id="RIBY02000125">
    <property type="protein sequence ID" value="KAH9845167.1"/>
    <property type="molecule type" value="Genomic_DNA"/>
</dbReference>
<dbReference type="InterPro" id="IPR036389">
    <property type="entry name" value="RNase_III_sf"/>
</dbReference>
<dbReference type="CDD" id="cd00593">
    <property type="entry name" value="RIBOc"/>
    <property type="match status" value="1"/>
</dbReference>
<dbReference type="PANTHER" id="PTHR14950">
    <property type="entry name" value="DICER-RELATED"/>
    <property type="match status" value="1"/>
</dbReference>
<dbReference type="PROSITE" id="PS50142">
    <property type="entry name" value="RNASE_3_2"/>
    <property type="match status" value="1"/>
</dbReference>
<keyword evidence="5" id="KW-1185">Reference proteome</keyword>
<dbReference type="Proteomes" id="UP001138500">
    <property type="component" value="Unassembled WGS sequence"/>
</dbReference>
<organism evidence="4 5">
    <name type="scientific">Teratosphaeria destructans</name>
    <dbReference type="NCBI Taxonomy" id="418781"/>
    <lineage>
        <taxon>Eukaryota</taxon>
        <taxon>Fungi</taxon>
        <taxon>Dikarya</taxon>
        <taxon>Ascomycota</taxon>
        <taxon>Pezizomycotina</taxon>
        <taxon>Dothideomycetes</taxon>
        <taxon>Dothideomycetidae</taxon>
        <taxon>Mycosphaerellales</taxon>
        <taxon>Teratosphaeriaceae</taxon>
        <taxon>Teratosphaeria</taxon>
    </lineage>
</organism>